<reference evidence="1" key="1">
    <citation type="submission" date="2020-07" db="EMBL/GenBank/DDBJ databases">
        <authorList>
            <person name="Camacho E."/>
        </authorList>
    </citation>
    <scope>NUCLEOTIDE SEQUENCE</scope>
    <source>
        <strain evidence="1">MPO218</strain>
    </source>
</reference>
<accession>A0A975HBT0</accession>
<dbReference type="Proteomes" id="UP000664914">
    <property type="component" value="Chromosome"/>
</dbReference>
<proteinExistence type="predicted"/>
<reference evidence="1" key="2">
    <citation type="submission" date="2021-04" db="EMBL/GenBank/DDBJ databases">
        <title>Isolation and genomic analysis of the ibuprofen-degrading bacterium Sphingomonas strain MPO218.</title>
        <authorList>
            <person name="Aulestia M."/>
            <person name="Flores A."/>
            <person name="Mangas E.L."/>
            <person name="Perez-Pulido A.J."/>
            <person name="Santero E."/>
            <person name="Camacho E.M."/>
        </authorList>
    </citation>
    <scope>NUCLEOTIDE SEQUENCE</scope>
    <source>
        <strain evidence="1">MPO218</strain>
    </source>
</reference>
<dbReference type="AlphaFoldDB" id="A0A975HBT0"/>
<dbReference type="SUPFAM" id="SSF64210">
    <property type="entry name" value="Head-to-tail joining protein W, gpW"/>
    <property type="match status" value="1"/>
</dbReference>
<sequence length="79" mass="8828">MTDLTTLRTWLSEAEAARHAIATSGAVIEVQRGDRRMRFSRENLTALTSYIAELQRDIAAAERQASGRPRRSAIGVRWG</sequence>
<evidence type="ECO:0000313" key="1">
    <source>
        <dbReference type="EMBL" id="QTH19651.1"/>
    </source>
</evidence>
<dbReference type="EMBL" id="CP059319">
    <property type="protein sequence ID" value="QTH19651.1"/>
    <property type="molecule type" value="Genomic_DNA"/>
</dbReference>
<dbReference type="InterPro" id="IPR004174">
    <property type="entry name" value="GpW"/>
</dbReference>
<name>A0A975HBT0_9SPHN</name>
<dbReference type="GO" id="GO:0019058">
    <property type="term" value="P:viral life cycle"/>
    <property type="evidence" value="ECO:0007669"/>
    <property type="project" value="InterPro"/>
</dbReference>
<evidence type="ECO:0000313" key="2">
    <source>
        <dbReference type="Proteomes" id="UP000664914"/>
    </source>
</evidence>
<dbReference type="Pfam" id="PF02831">
    <property type="entry name" value="gpW"/>
    <property type="match status" value="1"/>
</dbReference>
<protein>
    <submittedName>
        <fullName evidence="1">Phage tail protein</fullName>
    </submittedName>
</protein>
<dbReference type="RefSeq" id="WP_208631633.1">
    <property type="nucleotide sequence ID" value="NZ_CP059319.1"/>
</dbReference>
<dbReference type="InterPro" id="IPR036626">
    <property type="entry name" value="GpW_sf"/>
</dbReference>
<dbReference type="Gene3D" id="3.30.1580.10">
    <property type="entry name" value="Head-to-tail joining protein W"/>
    <property type="match status" value="1"/>
</dbReference>
<organism evidence="1 2">
    <name type="scientific">Rhizorhabdus wittichii</name>
    <dbReference type="NCBI Taxonomy" id="160791"/>
    <lineage>
        <taxon>Bacteria</taxon>
        <taxon>Pseudomonadati</taxon>
        <taxon>Pseudomonadota</taxon>
        <taxon>Alphaproteobacteria</taxon>
        <taxon>Sphingomonadales</taxon>
        <taxon>Sphingomonadaceae</taxon>
        <taxon>Rhizorhabdus</taxon>
    </lineage>
</organism>
<gene>
    <name evidence="1" type="ORF">HRJ34_14845</name>
</gene>